<evidence type="ECO:0000256" key="8">
    <source>
        <dbReference type="SAM" id="Phobius"/>
    </source>
</evidence>
<evidence type="ECO:0000256" key="2">
    <source>
        <dbReference type="ARBA" id="ARBA00022525"/>
    </source>
</evidence>
<comment type="subcellular location">
    <subcellularLocation>
        <location evidence="1">Secreted</location>
    </subcellularLocation>
</comment>
<dbReference type="InterPro" id="IPR036880">
    <property type="entry name" value="Kunitz_BPTI_sf"/>
</dbReference>
<dbReference type="Pfam" id="PF00014">
    <property type="entry name" value="Kunitz_BPTI"/>
    <property type="match status" value="2"/>
</dbReference>
<evidence type="ECO:0000313" key="10">
    <source>
        <dbReference type="EMBL" id="JAA63605.1"/>
    </source>
</evidence>
<dbReference type="PROSITE" id="PS50279">
    <property type="entry name" value="BPTI_KUNITZ_2"/>
    <property type="match status" value="2"/>
</dbReference>
<evidence type="ECO:0000256" key="7">
    <source>
        <dbReference type="ARBA" id="ARBA00023157"/>
    </source>
</evidence>
<feature type="non-terminal residue" evidence="10">
    <location>
        <position position="1"/>
    </location>
</feature>
<dbReference type="PANTHER" id="PTHR10083">
    <property type="entry name" value="KUNITZ-TYPE PROTEASE INHIBITOR-RELATED"/>
    <property type="match status" value="1"/>
</dbReference>
<dbReference type="SMART" id="SM00131">
    <property type="entry name" value="KU"/>
    <property type="match status" value="2"/>
</dbReference>
<keyword evidence="7" id="KW-1015">Disulfide bond</keyword>
<dbReference type="GO" id="GO:0005615">
    <property type="term" value="C:extracellular space"/>
    <property type="evidence" value="ECO:0007669"/>
    <property type="project" value="TreeGrafter"/>
</dbReference>
<evidence type="ECO:0000256" key="6">
    <source>
        <dbReference type="ARBA" id="ARBA00022900"/>
    </source>
</evidence>
<dbReference type="InterPro" id="IPR020901">
    <property type="entry name" value="Prtase_inh_Kunz-CS"/>
</dbReference>
<dbReference type="AlphaFoldDB" id="L7MI13"/>
<dbReference type="CDD" id="cd00109">
    <property type="entry name" value="Kunitz-type"/>
    <property type="match status" value="1"/>
</dbReference>
<evidence type="ECO:0000256" key="3">
    <source>
        <dbReference type="ARBA" id="ARBA00022656"/>
    </source>
</evidence>
<feature type="domain" description="BPTI/Kunitz inhibitor" evidence="9">
    <location>
        <begin position="55"/>
        <end position="105"/>
    </location>
</feature>
<dbReference type="InterPro" id="IPR002223">
    <property type="entry name" value="Kunitz_BPTI"/>
</dbReference>
<evidence type="ECO:0000256" key="1">
    <source>
        <dbReference type="ARBA" id="ARBA00004613"/>
    </source>
</evidence>
<dbReference type="InterPro" id="IPR050098">
    <property type="entry name" value="TFPI/VKTCI-like"/>
</dbReference>
<dbReference type="GO" id="GO:0004867">
    <property type="term" value="F:serine-type endopeptidase inhibitor activity"/>
    <property type="evidence" value="ECO:0007669"/>
    <property type="project" value="UniProtKB-KW"/>
</dbReference>
<evidence type="ECO:0000259" key="9">
    <source>
        <dbReference type="PROSITE" id="PS50279"/>
    </source>
</evidence>
<proteinExistence type="evidence at transcript level"/>
<organism evidence="10">
    <name type="scientific">Rhipicephalus pulchellus</name>
    <name type="common">Yellow backed tick</name>
    <name type="synonym">Dermacentor pulchellus</name>
    <dbReference type="NCBI Taxonomy" id="72859"/>
    <lineage>
        <taxon>Eukaryota</taxon>
        <taxon>Metazoa</taxon>
        <taxon>Ecdysozoa</taxon>
        <taxon>Arthropoda</taxon>
        <taxon>Chelicerata</taxon>
        <taxon>Arachnida</taxon>
        <taxon>Acari</taxon>
        <taxon>Parasitiformes</taxon>
        <taxon>Ixodida</taxon>
        <taxon>Ixodoidea</taxon>
        <taxon>Ixodidae</taxon>
        <taxon>Rhipicephalinae</taxon>
        <taxon>Rhipicephalus</taxon>
        <taxon>Rhipicephalus</taxon>
    </lineage>
</organism>
<dbReference type="PANTHER" id="PTHR10083:SF217">
    <property type="entry name" value="BOOPHILIN-H2"/>
    <property type="match status" value="1"/>
</dbReference>
<keyword evidence="5" id="KW-0677">Repeat</keyword>
<dbReference type="PROSITE" id="PS00280">
    <property type="entry name" value="BPTI_KUNITZ_1"/>
    <property type="match status" value="2"/>
</dbReference>
<keyword evidence="2" id="KW-0964">Secreted</keyword>
<keyword evidence="3" id="KW-0800">Toxin</keyword>
<dbReference type="Gene3D" id="4.10.410.10">
    <property type="entry name" value="Pancreatic trypsin inhibitor Kunitz domain"/>
    <property type="match status" value="2"/>
</dbReference>
<evidence type="ECO:0000256" key="5">
    <source>
        <dbReference type="ARBA" id="ARBA00022737"/>
    </source>
</evidence>
<reference evidence="10" key="2">
    <citation type="journal article" date="2015" name="J. Proteomics">
        <title>Sexual differences in the sialomes of the zebra tick, Rhipicephalus pulchellus.</title>
        <authorList>
            <person name="Tan A.W."/>
            <person name="Francischetti I.M."/>
            <person name="Slovak M."/>
            <person name="Kini R.M."/>
            <person name="Ribeiro J.M."/>
        </authorList>
    </citation>
    <scope>NUCLEOTIDE SEQUENCE</scope>
    <source>
        <tissue evidence="10">Salivary gland</tissue>
    </source>
</reference>
<evidence type="ECO:0000256" key="4">
    <source>
        <dbReference type="ARBA" id="ARBA00022690"/>
    </source>
</evidence>
<keyword evidence="8" id="KW-0472">Membrane</keyword>
<keyword evidence="8" id="KW-0812">Transmembrane</keyword>
<dbReference type="PRINTS" id="PR00759">
    <property type="entry name" value="BASICPTASE"/>
</dbReference>
<dbReference type="FunFam" id="4.10.410.10:FF:000020">
    <property type="entry name" value="Collagen, type VI, alpha 3"/>
    <property type="match status" value="1"/>
</dbReference>
<accession>L7MI13</accession>
<dbReference type="EMBL" id="GACK01001429">
    <property type="protein sequence ID" value="JAA63605.1"/>
    <property type="molecule type" value="mRNA"/>
</dbReference>
<reference evidence="10" key="1">
    <citation type="submission" date="2012-11" db="EMBL/GenBank/DDBJ databases">
        <authorList>
            <person name="Lucero-Rivera Y.E."/>
            <person name="Tovar-Ramirez D."/>
        </authorList>
    </citation>
    <scope>NUCLEOTIDE SEQUENCE</scope>
    <source>
        <tissue evidence="10">Salivary gland</tissue>
    </source>
</reference>
<name>L7MI13_RHIPC</name>
<protein>
    <submittedName>
        <fullName evidence="10">Putative bilaris</fullName>
    </submittedName>
</protein>
<sequence length="263" mass="29365">SRIGSNQLLPVTVAYCQQQTLHKRRKAAMNVLLLAVALLVCQMSPLAAILWPPRCYRKVDIGTCDALKLRWFYDPIRRQCKMFAYSGCGGNWNRFRSEKGCLQTCQMTSQPELSCSAKPDPGNCKAYRPMWYFDAEVGYCRGFVYGGCGGNRNTYPNCRACMSRCTNYNPHPMCQYLEFEFFKKFIAGKLIVAPPRVPTATQFPPVQPVTTVAQPAPVTTEAQPTRVTQPTPVNGYTPVWRAAVPSGVRSALRVQDTLVKSSG</sequence>
<keyword evidence="4" id="KW-0646">Protease inhibitor</keyword>
<keyword evidence="8" id="KW-1133">Transmembrane helix</keyword>
<keyword evidence="6" id="KW-0722">Serine protease inhibitor</keyword>
<feature type="transmembrane region" description="Helical" evidence="8">
    <location>
        <begin position="31"/>
        <end position="51"/>
    </location>
</feature>
<feature type="domain" description="BPTI/Kunitz inhibitor" evidence="9">
    <location>
        <begin position="115"/>
        <end position="165"/>
    </location>
</feature>
<dbReference type="SUPFAM" id="SSF57362">
    <property type="entry name" value="BPTI-like"/>
    <property type="match status" value="2"/>
</dbReference>